<dbReference type="Proteomes" id="UP000215914">
    <property type="component" value="Chromosome 15"/>
</dbReference>
<dbReference type="EMBL" id="CM007904">
    <property type="protein sequence ID" value="OTF94495.1"/>
    <property type="molecule type" value="Genomic_DNA"/>
</dbReference>
<keyword evidence="2" id="KW-1185">Reference proteome</keyword>
<accession>A0A251S8A4</accession>
<evidence type="ECO:0000313" key="2">
    <source>
        <dbReference type="Proteomes" id="UP000215914"/>
    </source>
</evidence>
<dbReference type="AlphaFoldDB" id="A0A251S8A4"/>
<name>A0A251S8A4_HELAN</name>
<gene>
    <name evidence="1" type="ORF">HannXRQ_Chr15g0472711</name>
</gene>
<reference evidence="2" key="1">
    <citation type="journal article" date="2017" name="Nature">
        <title>The sunflower genome provides insights into oil metabolism, flowering and Asterid evolution.</title>
        <authorList>
            <person name="Badouin H."/>
            <person name="Gouzy J."/>
            <person name="Grassa C.J."/>
            <person name="Murat F."/>
            <person name="Staton S.E."/>
            <person name="Cottret L."/>
            <person name="Lelandais-Briere C."/>
            <person name="Owens G.L."/>
            <person name="Carrere S."/>
            <person name="Mayjonade B."/>
            <person name="Legrand L."/>
            <person name="Gill N."/>
            <person name="Kane N.C."/>
            <person name="Bowers J.E."/>
            <person name="Hubner S."/>
            <person name="Bellec A."/>
            <person name="Berard A."/>
            <person name="Berges H."/>
            <person name="Blanchet N."/>
            <person name="Boniface M.C."/>
            <person name="Brunel D."/>
            <person name="Catrice O."/>
            <person name="Chaidir N."/>
            <person name="Claudel C."/>
            <person name="Donnadieu C."/>
            <person name="Faraut T."/>
            <person name="Fievet G."/>
            <person name="Helmstetter N."/>
            <person name="King M."/>
            <person name="Knapp S.J."/>
            <person name="Lai Z."/>
            <person name="Le Paslier M.C."/>
            <person name="Lippi Y."/>
            <person name="Lorenzon L."/>
            <person name="Mandel J.R."/>
            <person name="Marage G."/>
            <person name="Marchand G."/>
            <person name="Marquand E."/>
            <person name="Bret-Mestries E."/>
            <person name="Morien E."/>
            <person name="Nambeesan S."/>
            <person name="Nguyen T."/>
            <person name="Pegot-Espagnet P."/>
            <person name="Pouilly N."/>
            <person name="Raftis F."/>
            <person name="Sallet E."/>
            <person name="Schiex T."/>
            <person name="Thomas J."/>
            <person name="Vandecasteele C."/>
            <person name="Vares D."/>
            <person name="Vear F."/>
            <person name="Vautrin S."/>
            <person name="Crespi M."/>
            <person name="Mangin B."/>
            <person name="Burke J.M."/>
            <person name="Salse J."/>
            <person name="Munos S."/>
            <person name="Vincourt P."/>
            <person name="Rieseberg L.H."/>
            <person name="Langlade N.B."/>
        </authorList>
    </citation>
    <scope>NUCLEOTIDE SEQUENCE [LARGE SCALE GENOMIC DNA]</scope>
    <source>
        <strain evidence="2">cv. SF193</strain>
    </source>
</reference>
<sequence length="59" mass="7077">MWRYHLAFRWRCRYRRTGNQITHTLLSYTKSNLGCVNPTIASLRSKGNESFKNTHRFNS</sequence>
<protein>
    <submittedName>
        <fullName evidence="1">Uncharacterized protein</fullName>
    </submittedName>
</protein>
<evidence type="ECO:0000313" key="1">
    <source>
        <dbReference type="EMBL" id="OTF94495.1"/>
    </source>
</evidence>
<proteinExistence type="predicted"/>
<dbReference type="InParanoid" id="A0A251S8A4"/>
<organism evidence="1 2">
    <name type="scientific">Helianthus annuus</name>
    <name type="common">Common sunflower</name>
    <dbReference type="NCBI Taxonomy" id="4232"/>
    <lineage>
        <taxon>Eukaryota</taxon>
        <taxon>Viridiplantae</taxon>
        <taxon>Streptophyta</taxon>
        <taxon>Embryophyta</taxon>
        <taxon>Tracheophyta</taxon>
        <taxon>Spermatophyta</taxon>
        <taxon>Magnoliopsida</taxon>
        <taxon>eudicotyledons</taxon>
        <taxon>Gunneridae</taxon>
        <taxon>Pentapetalae</taxon>
        <taxon>asterids</taxon>
        <taxon>campanulids</taxon>
        <taxon>Asterales</taxon>
        <taxon>Asteraceae</taxon>
        <taxon>Asteroideae</taxon>
        <taxon>Heliantheae alliance</taxon>
        <taxon>Heliantheae</taxon>
        <taxon>Helianthus</taxon>
    </lineage>
</organism>